<protein>
    <submittedName>
        <fullName evidence="3">NADP-dependent oxidoreductase domain-containing protein</fullName>
    </submittedName>
</protein>
<dbReference type="Proteomes" id="UP001221142">
    <property type="component" value="Unassembled WGS sequence"/>
</dbReference>
<comment type="caution">
    <text evidence="3">The sequence shown here is derived from an EMBL/GenBank/DDBJ whole genome shotgun (WGS) entry which is preliminary data.</text>
</comment>
<dbReference type="GO" id="GO:0005737">
    <property type="term" value="C:cytoplasm"/>
    <property type="evidence" value="ECO:0007669"/>
    <property type="project" value="TreeGrafter"/>
</dbReference>
<dbReference type="EMBL" id="JARKIF010000002">
    <property type="protein sequence ID" value="KAJ7646899.1"/>
    <property type="molecule type" value="Genomic_DNA"/>
</dbReference>
<evidence type="ECO:0000256" key="1">
    <source>
        <dbReference type="ARBA" id="ARBA00023002"/>
    </source>
</evidence>
<dbReference type="InterPro" id="IPR020471">
    <property type="entry name" value="AKR"/>
</dbReference>
<dbReference type="AlphaFoldDB" id="A0AAD7CEB4"/>
<sequence length="344" mass="38289">MLTSCPTRTLGPNGPAVSAIGLGTRGLSGFYGSIDKDEVFEMLTYAADRRVTFWDTSEFYPGSESIIGDWCTKTGRRSDIFLATKFGLTQLDNHERRLCSKPDYIKEALQKSLKALQTDYIDLYYQSRVDPSVPIEIVLETLRPFVDNGVIKYLGLSECSVATLRRAKAVPGVGDKVVAVQMEYSPFELGIERNGFLEVARELGVTVVAHSPLARGIITGRYQSLDDFEVDDARRHYPRFSPENFPKNVKLVEVFQRLAEKYGATPSQVALAWILAQHPDLVSIPGTKAVSRLEENLRSVDISLSHEDMGAIRKLAEQADDVIHGSRALVIPEEDCIELGDWKS</sequence>
<organism evidence="3 4">
    <name type="scientific">Roridomyces roridus</name>
    <dbReference type="NCBI Taxonomy" id="1738132"/>
    <lineage>
        <taxon>Eukaryota</taxon>
        <taxon>Fungi</taxon>
        <taxon>Dikarya</taxon>
        <taxon>Basidiomycota</taxon>
        <taxon>Agaricomycotina</taxon>
        <taxon>Agaricomycetes</taxon>
        <taxon>Agaricomycetidae</taxon>
        <taxon>Agaricales</taxon>
        <taxon>Marasmiineae</taxon>
        <taxon>Mycenaceae</taxon>
        <taxon>Roridomyces</taxon>
    </lineage>
</organism>
<evidence type="ECO:0000259" key="2">
    <source>
        <dbReference type="Pfam" id="PF00248"/>
    </source>
</evidence>
<evidence type="ECO:0000313" key="4">
    <source>
        <dbReference type="Proteomes" id="UP001221142"/>
    </source>
</evidence>
<reference evidence="3" key="1">
    <citation type="submission" date="2023-03" db="EMBL/GenBank/DDBJ databases">
        <title>Massive genome expansion in bonnet fungi (Mycena s.s.) driven by repeated elements and novel gene families across ecological guilds.</title>
        <authorList>
            <consortium name="Lawrence Berkeley National Laboratory"/>
            <person name="Harder C.B."/>
            <person name="Miyauchi S."/>
            <person name="Viragh M."/>
            <person name="Kuo A."/>
            <person name="Thoen E."/>
            <person name="Andreopoulos B."/>
            <person name="Lu D."/>
            <person name="Skrede I."/>
            <person name="Drula E."/>
            <person name="Henrissat B."/>
            <person name="Morin E."/>
            <person name="Kohler A."/>
            <person name="Barry K."/>
            <person name="LaButti K."/>
            <person name="Morin E."/>
            <person name="Salamov A."/>
            <person name="Lipzen A."/>
            <person name="Mereny Z."/>
            <person name="Hegedus B."/>
            <person name="Baldrian P."/>
            <person name="Stursova M."/>
            <person name="Weitz H."/>
            <person name="Taylor A."/>
            <person name="Grigoriev I.V."/>
            <person name="Nagy L.G."/>
            <person name="Martin F."/>
            <person name="Kauserud H."/>
        </authorList>
    </citation>
    <scope>NUCLEOTIDE SEQUENCE</scope>
    <source>
        <strain evidence="3">9284</strain>
    </source>
</reference>
<dbReference type="GO" id="GO:0016491">
    <property type="term" value="F:oxidoreductase activity"/>
    <property type="evidence" value="ECO:0007669"/>
    <property type="project" value="UniProtKB-KW"/>
</dbReference>
<dbReference type="InterPro" id="IPR023210">
    <property type="entry name" value="NADP_OxRdtase_dom"/>
</dbReference>
<dbReference type="SUPFAM" id="SSF51430">
    <property type="entry name" value="NAD(P)-linked oxidoreductase"/>
    <property type="match status" value="1"/>
</dbReference>
<gene>
    <name evidence="3" type="ORF">FB45DRAFT_1019184</name>
</gene>
<evidence type="ECO:0000313" key="3">
    <source>
        <dbReference type="EMBL" id="KAJ7646899.1"/>
    </source>
</evidence>
<name>A0AAD7CEB4_9AGAR</name>
<dbReference type="InterPro" id="IPR050791">
    <property type="entry name" value="Aldo-Keto_reductase"/>
</dbReference>
<keyword evidence="1" id="KW-0560">Oxidoreductase</keyword>
<dbReference type="PANTHER" id="PTHR43625">
    <property type="entry name" value="AFLATOXIN B1 ALDEHYDE REDUCTASE"/>
    <property type="match status" value="1"/>
</dbReference>
<dbReference type="Pfam" id="PF00248">
    <property type="entry name" value="Aldo_ket_red"/>
    <property type="match status" value="1"/>
</dbReference>
<feature type="domain" description="NADP-dependent oxidoreductase" evidence="2">
    <location>
        <begin position="19"/>
        <end position="316"/>
    </location>
</feature>
<proteinExistence type="predicted"/>
<dbReference type="Gene3D" id="3.20.20.100">
    <property type="entry name" value="NADP-dependent oxidoreductase domain"/>
    <property type="match status" value="1"/>
</dbReference>
<dbReference type="PANTHER" id="PTHR43625:SF40">
    <property type="entry name" value="ALDO-KETO REDUCTASE YAKC [NADP(+)]"/>
    <property type="match status" value="1"/>
</dbReference>
<dbReference type="PRINTS" id="PR00069">
    <property type="entry name" value="ALDKETRDTASE"/>
</dbReference>
<dbReference type="InterPro" id="IPR036812">
    <property type="entry name" value="NAD(P)_OxRdtase_dom_sf"/>
</dbReference>
<keyword evidence="4" id="KW-1185">Reference proteome</keyword>
<accession>A0AAD7CEB4</accession>